<dbReference type="EMBL" id="QUNF01000043">
    <property type="protein sequence ID" value="REG77505.1"/>
    <property type="molecule type" value="Genomic_DNA"/>
</dbReference>
<dbReference type="RefSeq" id="WP_169714505.1">
    <property type="nucleotide sequence ID" value="NZ_MSSW01000100.1"/>
</dbReference>
<protein>
    <submittedName>
        <fullName evidence="1">Uncharacterized protein</fullName>
    </submittedName>
</protein>
<gene>
    <name evidence="1" type="ORF">C8N25_1435</name>
</gene>
<proteinExistence type="predicted"/>
<name>A0A3E0D5X5_9BACT</name>
<dbReference type="AlphaFoldDB" id="A0A3E0D5X5"/>
<dbReference type="Proteomes" id="UP000256405">
    <property type="component" value="Unassembled WGS sequence"/>
</dbReference>
<keyword evidence="2" id="KW-1185">Reference proteome</keyword>
<comment type="caution">
    <text evidence="1">The sequence shown here is derived from an EMBL/GenBank/DDBJ whole genome shotgun (WGS) entry which is preliminary data.</text>
</comment>
<organism evidence="1 2">
    <name type="scientific">Algoriphagus antarcticus</name>
    <dbReference type="NCBI Taxonomy" id="238540"/>
    <lineage>
        <taxon>Bacteria</taxon>
        <taxon>Pseudomonadati</taxon>
        <taxon>Bacteroidota</taxon>
        <taxon>Cytophagia</taxon>
        <taxon>Cytophagales</taxon>
        <taxon>Cyclobacteriaceae</taxon>
        <taxon>Algoriphagus</taxon>
    </lineage>
</organism>
<reference evidence="1 2" key="1">
    <citation type="submission" date="2018-08" db="EMBL/GenBank/DDBJ databases">
        <title>Genomic Encyclopedia of Archaeal and Bacterial Type Strains, Phase II (KMG-II): from individual species to whole genera.</title>
        <authorList>
            <person name="Goeker M."/>
        </authorList>
    </citation>
    <scope>NUCLEOTIDE SEQUENCE [LARGE SCALE GENOMIC DNA]</scope>
    <source>
        <strain evidence="1 2">DSM 15986</strain>
    </source>
</reference>
<accession>A0A3E0D5X5</accession>
<sequence length="51" mass="5792">MKQKKKLEGANKFGIKIQRNTTLNSSSKKVLFPAKLEFANKVISKLKLETN</sequence>
<evidence type="ECO:0000313" key="1">
    <source>
        <dbReference type="EMBL" id="REG77505.1"/>
    </source>
</evidence>
<evidence type="ECO:0000313" key="2">
    <source>
        <dbReference type="Proteomes" id="UP000256405"/>
    </source>
</evidence>